<dbReference type="SUPFAM" id="SSF101898">
    <property type="entry name" value="NHL repeat"/>
    <property type="match status" value="1"/>
</dbReference>
<dbReference type="EMBL" id="JAEAOA010000379">
    <property type="protein sequence ID" value="KAK3593032.1"/>
    <property type="molecule type" value="Genomic_DNA"/>
</dbReference>
<keyword evidence="2 4" id="KW-0863">Zinc-finger</keyword>
<dbReference type="InterPro" id="IPR047153">
    <property type="entry name" value="TRIM45/56/19-like"/>
</dbReference>
<evidence type="ECO:0000313" key="7">
    <source>
        <dbReference type="Proteomes" id="UP001195483"/>
    </source>
</evidence>
<comment type="caution">
    <text evidence="6">The sequence shown here is derived from an EMBL/GenBank/DDBJ whole genome shotgun (WGS) entry which is preliminary data.</text>
</comment>
<evidence type="ECO:0000256" key="3">
    <source>
        <dbReference type="ARBA" id="ARBA00022833"/>
    </source>
</evidence>
<dbReference type="InterPro" id="IPR027370">
    <property type="entry name" value="Znf-RING_euk"/>
</dbReference>
<dbReference type="PROSITE" id="PS50089">
    <property type="entry name" value="ZF_RING_2"/>
    <property type="match status" value="1"/>
</dbReference>
<reference evidence="6" key="2">
    <citation type="journal article" date="2021" name="Genome Biol. Evol.">
        <title>Developing a high-quality reference genome for a parasitic bivalve with doubly uniparental inheritance (Bivalvia: Unionida).</title>
        <authorList>
            <person name="Smith C.H."/>
        </authorList>
    </citation>
    <scope>NUCLEOTIDE SEQUENCE</scope>
    <source>
        <strain evidence="6">CHS0354</strain>
        <tissue evidence="6">Mantle</tissue>
    </source>
</reference>
<dbReference type="InterPro" id="IPR001841">
    <property type="entry name" value="Znf_RING"/>
</dbReference>
<keyword evidence="3" id="KW-0862">Zinc</keyword>
<dbReference type="PANTHER" id="PTHR25462:SF296">
    <property type="entry name" value="MEIOTIC P26, ISOFORM F"/>
    <property type="match status" value="1"/>
</dbReference>
<name>A0AAE0SJA1_9BIVA</name>
<dbReference type="AlphaFoldDB" id="A0AAE0SJA1"/>
<dbReference type="PROSITE" id="PS00518">
    <property type="entry name" value="ZF_RING_1"/>
    <property type="match status" value="1"/>
</dbReference>
<dbReference type="Gene3D" id="3.30.40.10">
    <property type="entry name" value="Zinc/RING finger domain, C3HC4 (zinc finger)"/>
    <property type="match status" value="1"/>
</dbReference>
<dbReference type="Gene3D" id="2.120.10.30">
    <property type="entry name" value="TolB, C-terminal domain"/>
    <property type="match status" value="1"/>
</dbReference>
<dbReference type="InterPro" id="IPR013083">
    <property type="entry name" value="Znf_RING/FYVE/PHD"/>
</dbReference>
<dbReference type="SUPFAM" id="SSF57850">
    <property type="entry name" value="RING/U-box"/>
    <property type="match status" value="1"/>
</dbReference>
<dbReference type="SMART" id="SM00184">
    <property type="entry name" value="RING"/>
    <property type="match status" value="1"/>
</dbReference>
<dbReference type="PANTHER" id="PTHR25462">
    <property type="entry name" value="BONUS, ISOFORM C-RELATED"/>
    <property type="match status" value="1"/>
</dbReference>
<dbReference type="Proteomes" id="UP001195483">
    <property type="component" value="Unassembled WGS sequence"/>
</dbReference>
<protein>
    <recommendedName>
        <fullName evidence="5">RING-type domain-containing protein</fullName>
    </recommendedName>
</protein>
<reference evidence="6" key="1">
    <citation type="journal article" date="2021" name="Genome Biol. Evol.">
        <title>A High-Quality Reference Genome for a Parasitic Bivalve with Doubly Uniparental Inheritance (Bivalvia: Unionida).</title>
        <authorList>
            <person name="Smith C.H."/>
        </authorList>
    </citation>
    <scope>NUCLEOTIDE SEQUENCE</scope>
    <source>
        <strain evidence="6">CHS0354</strain>
    </source>
</reference>
<keyword evidence="1" id="KW-0479">Metal-binding</keyword>
<reference evidence="6" key="3">
    <citation type="submission" date="2023-05" db="EMBL/GenBank/DDBJ databases">
        <authorList>
            <person name="Smith C.H."/>
        </authorList>
    </citation>
    <scope>NUCLEOTIDE SEQUENCE</scope>
    <source>
        <strain evidence="6">CHS0354</strain>
        <tissue evidence="6">Mantle</tissue>
    </source>
</reference>
<evidence type="ECO:0000256" key="2">
    <source>
        <dbReference type="ARBA" id="ARBA00022771"/>
    </source>
</evidence>
<keyword evidence="7" id="KW-1185">Reference proteome</keyword>
<sequence>MAEAMESSYKQLSCPICLETFQSPKVLKCLHTFCEKCICRHYRSLRSEATRANDILCPVCRTPTPAPTIEQTPDDWAAKLPTNTIVVSFSASFQSNTDEPVYCQPCLTLNKHHVSVAYCVTCSEYLCNNCYSCHKIFKVTKDHTITVQSMPVQQDLNSIQEDMYRCSLHREHYRYLCSDHKELCCCDCAIKDHRICNKLMTIKDVSKNAKEGENFKKLSDSLDGLKMQFFTLLESRSNNLESIEQHRTEITKSIKEWTVMIKQIIERLETAALEELDQMCKQETVTISDQIIECNSAIAAIETSERMLIDGTKLEDETKVFITMTKVSQQVLKYKEKCDTMETKSEVVELEFYRDNTCEGIIKTLNSLGKTFRRVSNIPKLSTTSSATENVHPKIQPNSMLTISAKIPGDNKACFIYSGVFLPDDRLVLSDMGNNKLKMFDKSFYSISSLKMNNPRHVCRVDHNTLAVTSGYKINLVSVGNTLTPLRSIDVGNQCYGIASYQQNIIINISGDSLITYDSSDKIISKIGSCDHLSSECNMHCVSQDGQNIYYTTRNVMVTMDMKGNKLNTFESNDLLGVMGITVDKNGIIYCCVSQSKTVIMVTPEGRQLGVLLSKDDGLQNPLGVCLNYKNDIILVFEGSSNDVKLFRLM</sequence>
<dbReference type="Gene3D" id="3.30.160.60">
    <property type="entry name" value="Classic Zinc Finger"/>
    <property type="match status" value="1"/>
</dbReference>
<dbReference type="InterPro" id="IPR011042">
    <property type="entry name" value="6-blade_b-propeller_TolB-like"/>
</dbReference>
<dbReference type="Pfam" id="PF13445">
    <property type="entry name" value="zf-RING_UBOX"/>
    <property type="match status" value="1"/>
</dbReference>
<dbReference type="InterPro" id="IPR017907">
    <property type="entry name" value="Znf_RING_CS"/>
</dbReference>
<organism evidence="6 7">
    <name type="scientific">Potamilus streckersoni</name>
    <dbReference type="NCBI Taxonomy" id="2493646"/>
    <lineage>
        <taxon>Eukaryota</taxon>
        <taxon>Metazoa</taxon>
        <taxon>Spiralia</taxon>
        <taxon>Lophotrochozoa</taxon>
        <taxon>Mollusca</taxon>
        <taxon>Bivalvia</taxon>
        <taxon>Autobranchia</taxon>
        <taxon>Heteroconchia</taxon>
        <taxon>Palaeoheterodonta</taxon>
        <taxon>Unionida</taxon>
        <taxon>Unionoidea</taxon>
        <taxon>Unionidae</taxon>
        <taxon>Ambleminae</taxon>
        <taxon>Lampsilini</taxon>
        <taxon>Potamilus</taxon>
    </lineage>
</organism>
<feature type="domain" description="RING-type" evidence="5">
    <location>
        <begin position="14"/>
        <end position="61"/>
    </location>
</feature>
<dbReference type="GO" id="GO:0008270">
    <property type="term" value="F:zinc ion binding"/>
    <property type="evidence" value="ECO:0007669"/>
    <property type="project" value="UniProtKB-KW"/>
</dbReference>
<evidence type="ECO:0000259" key="5">
    <source>
        <dbReference type="PROSITE" id="PS50089"/>
    </source>
</evidence>
<gene>
    <name evidence="6" type="ORF">CHS0354_005396</name>
</gene>
<evidence type="ECO:0000256" key="4">
    <source>
        <dbReference type="PROSITE-ProRule" id="PRU00175"/>
    </source>
</evidence>
<proteinExistence type="predicted"/>
<accession>A0AAE0SJA1</accession>
<evidence type="ECO:0000256" key="1">
    <source>
        <dbReference type="ARBA" id="ARBA00022723"/>
    </source>
</evidence>
<evidence type="ECO:0000313" key="6">
    <source>
        <dbReference type="EMBL" id="KAK3593032.1"/>
    </source>
</evidence>